<dbReference type="AlphaFoldDB" id="A0A6P3RBS6"/>
<evidence type="ECO:0000313" key="7">
    <source>
        <dbReference type="Proteomes" id="UP000515202"/>
    </source>
</evidence>
<evidence type="ECO:0000256" key="4">
    <source>
        <dbReference type="ARBA" id="ARBA00022989"/>
    </source>
</evidence>
<reference evidence="8" key="1">
    <citation type="submission" date="2025-08" db="UniProtKB">
        <authorList>
            <consortium name="RefSeq"/>
        </authorList>
    </citation>
    <scope>IDENTIFICATION</scope>
    <source>
        <tissue evidence="8">Kidney</tissue>
    </source>
</reference>
<accession>A0A6P3RBS6</accession>
<dbReference type="OrthoDB" id="9451513at2759"/>
<dbReference type="GO" id="GO:0007166">
    <property type="term" value="P:cell surface receptor signaling pathway"/>
    <property type="evidence" value="ECO:0007669"/>
    <property type="project" value="TreeGrafter"/>
</dbReference>
<comment type="subcellular location">
    <subcellularLocation>
        <location evidence="1">Membrane</location>
        <topology evidence="1">Multi-pass membrane protein</topology>
    </subcellularLocation>
</comment>
<organism evidence="7 8">
    <name type="scientific">Pteropus vampyrus</name>
    <name type="common">Large flying fox</name>
    <dbReference type="NCBI Taxonomy" id="132908"/>
    <lineage>
        <taxon>Eukaryota</taxon>
        <taxon>Metazoa</taxon>
        <taxon>Chordata</taxon>
        <taxon>Craniata</taxon>
        <taxon>Vertebrata</taxon>
        <taxon>Euteleostomi</taxon>
        <taxon>Mammalia</taxon>
        <taxon>Eutheria</taxon>
        <taxon>Laurasiatheria</taxon>
        <taxon>Chiroptera</taxon>
        <taxon>Yinpterochiroptera</taxon>
        <taxon>Pteropodoidea</taxon>
        <taxon>Pteropodidae</taxon>
        <taxon>Pteropodinae</taxon>
        <taxon>Pteropus</taxon>
    </lineage>
</organism>
<dbReference type="CTD" id="503497"/>
<feature type="transmembrane region" description="Helical" evidence="6">
    <location>
        <begin position="12"/>
        <end position="40"/>
    </location>
</feature>
<protein>
    <submittedName>
        <fullName evidence="8">Membrane-spanning 4-domains subfamily A member 13</fullName>
    </submittedName>
</protein>
<dbReference type="PANTHER" id="PTHR23320">
    <property type="entry name" value="MEMBRANE-SPANNING 4-DOMAINS SUBFAMILY A MS4A -RELATED"/>
    <property type="match status" value="1"/>
</dbReference>
<dbReference type="GO" id="GO:0005886">
    <property type="term" value="C:plasma membrane"/>
    <property type="evidence" value="ECO:0007669"/>
    <property type="project" value="TreeGrafter"/>
</dbReference>
<evidence type="ECO:0000256" key="2">
    <source>
        <dbReference type="ARBA" id="ARBA00009565"/>
    </source>
</evidence>
<sequence length="181" mass="19944">MAPCVCSKISSADALVLGAIQILIGIFHVFMWYFILILYMGQIKGTFGIYEPITYRTGCTLWGIVFIISGVFLIRVAKHPSQRLVVLALITNIFCVITTIIAVALTVTELSKFHSVSYKNYGQAKLGREVSRVLLFSYPLELALAFTYSIFGCIDLFLQGTNPSPAICLSFSAHITEGVMS</sequence>
<evidence type="ECO:0000313" key="8">
    <source>
        <dbReference type="RefSeq" id="XP_011377780.1"/>
    </source>
</evidence>
<dbReference type="KEGG" id="pvp:105305045"/>
<evidence type="ECO:0000256" key="5">
    <source>
        <dbReference type="ARBA" id="ARBA00023136"/>
    </source>
</evidence>
<keyword evidence="4 6" id="KW-1133">Transmembrane helix</keyword>
<proteinExistence type="inferred from homology"/>
<comment type="similarity">
    <text evidence="2">Belongs to the MS4A family.</text>
</comment>
<dbReference type="Proteomes" id="UP000515202">
    <property type="component" value="Unplaced"/>
</dbReference>
<keyword evidence="3 6" id="KW-0812">Transmembrane</keyword>
<keyword evidence="7" id="KW-1185">Reference proteome</keyword>
<dbReference type="Pfam" id="PF04103">
    <property type="entry name" value="CD20"/>
    <property type="match status" value="1"/>
</dbReference>
<dbReference type="RefSeq" id="XP_011377780.1">
    <property type="nucleotide sequence ID" value="XM_011379478.1"/>
</dbReference>
<feature type="transmembrane region" description="Helical" evidence="6">
    <location>
        <begin position="60"/>
        <end position="77"/>
    </location>
</feature>
<dbReference type="GeneID" id="105305045"/>
<feature type="transmembrane region" description="Helical" evidence="6">
    <location>
        <begin position="84"/>
        <end position="107"/>
    </location>
</feature>
<feature type="transmembrane region" description="Helical" evidence="6">
    <location>
        <begin position="136"/>
        <end position="158"/>
    </location>
</feature>
<dbReference type="InterPro" id="IPR007237">
    <property type="entry name" value="CD20-like"/>
</dbReference>
<gene>
    <name evidence="8" type="primary">MS4A13</name>
</gene>
<evidence type="ECO:0000256" key="6">
    <source>
        <dbReference type="SAM" id="Phobius"/>
    </source>
</evidence>
<name>A0A6P3RBS6_PTEVA</name>
<dbReference type="PANTHER" id="PTHR23320:SF42">
    <property type="entry name" value="MEMBRANE-SPANNING 4-DOMAINS SUBFAMILY A MEMBER 13"/>
    <property type="match status" value="1"/>
</dbReference>
<evidence type="ECO:0000256" key="3">
    <source>
        <dbReference type="ARBA" id="ARBA00022692"/>
    </source>
</evidence>
<keyword evidence="5 6" id="KW-0472">Membrane</keyword>
<dbReference type="InterPro" id="IPR030417">
    <property type="entry name" value="MS4A"/>
</dbReference>
<evidence type="ECO:0000256" key="1">
    <source>
        <dbReference type="ARBA" id="ARBA00004141"/>
    </source>
</evidence>